<proteinExistence type="inferred from homology"/>
<dbReference type="Pfam" id="PF01494">
    <property type="entry name" value="FAD_binding_3"/>
    <property type="match status" value="1"/>
</dbReference>
<evidence type="ECO:0000313" key="6">
    <source>
        <dbReference type="Proteomes" id="UP000290289"/>
    </source>
</evidence>
<sequence>MEIGDTRESIVIVGGGICGLATALALHRKGIRSVVLERSNRLPATGVAIIVHLNGWRALDQLGVASLLRQTSFPILSGQLISLGSGEIEDMDVGKEELRVLKRTDLVSVLADNLPPNTVRFGCEVHSVKLNPRTSSPVLQLQDGTILNPKVVIGCDGVNSIVSNVMGIKASNIFRICVIRGFTRYPDGHEFGSEFTLTRKDDTQVGRLPMTESLVYWFMTRKHSSQDSAASKDQKLIRELGVKSVEGFPTSIIEMFKNCELDSIHLTEYVRYHAPWDIVRKPSRAGTVSLAGDAMHTMGPFLAQGGSAALEDAVVLARCLAQKTRVDLRGRGTKLMVEEALDQYVKERKTRVLRLSLQTYLIGKMFHTSSQFVKLICIVLLAVLFSESHGHTRYDCGSL</sequence>
<evidence type="ECO:0000256" key="3">
    <source>
        <dbReference type="ARBA" id="ARBA00024018"/>
    </source>
</evidence>
<dbReference type="PRINTS" id="PR00420">
    <property type="entry name" value="RNGMNOXGNASE"/>
</dbReference>
<dbReference type="GO" id="GO:0004497">
    <property type="term" value="F:monooxygenase activity"/>
    <property type="evidence" value="ECO:0007669"/>
    <property type="project" value="UniProtKB-KW"/>
</dbReference>
<comment type="caution">
    <text evidence="5">The sequence shown here is derived from an EMBL/GenBank/DDBJ whole genome shotgun (WGS) entry which is preliminary data.</text>
</comment>
<keyword evidence="1" id="KW-0560">Oxidoreductase</keyword>
<protein>
    <recommendedName>
        <fullName evidence="4">FAD-binding domain-containing protein</fullName>
    </recommendedName>
</protein>
<reference evidence="5 6" key="1">
    <citation type="submission" date="2018-10" db="EMBL/GenBank/DDBJ databases">
        <title>A high-quality apple genome assembly.</title>
        <authorList>
            <person name="Hu J."/>
        </authorList>
    </citation>
    <scope>NUCLEOTIDE SEQUENCE [LARGE SCALE GENOMIC DNA]</scope>
    <source>
        <strain evidence="6">cv. HFTH1</strain>
        <tissue evidence="5">Young leaf</tissue>
    </source>
</reference>
<dbReference type="InterPro" id="IPR036188">
    <property type="entry name" value="FAD/NAD-bd_sf"/>
</dbReference>
<comment type="similarity">
    <text evidence="3">Belongs to the 3-hydroxybenzoate 6-hydroxylase family.</text>
</comment>
<dbReference type="Gene3D" id="3.50.50.60">
    <property type="entry name" value="FAD/NAD(P)-binding domain"/>
    <property type="match status" value="1"/>
</dbReference>
<gene>
    <name evidence="5" type="ORF">DVH24_015905</name>
</gene>
<dbReference type="SUPFAM" id="SSF51905">
    <property type="entry name" value="FAD/NAD(P)-binding domain"/>
    <property type="match status" value="1"/>
</dbReference>
<dbReference type="PANTHER" id="PTHR45934">
    <property type="entry name" value="FAD/NAD(P)-BINDING OXIDOREDUCTASE FAMILY PROTEIN"/>
    <property type="match status" value="1"/>
</dbReference>
<dbReference type="GO" id="GO:0071949">
    <property type="term" value="F:FAD binding"/>
    <property type="evidence" value="ECO:0007669"/>
    <property type="project" value="InterPro"/>
</dbReference>
<organism evidence="5 6">
    <name type="scientific">Malus domestica</name>
    <name type="common">Apple</name>
    <name type="synonym">Pyrus malus</name>
    <dbReference type="NCBI Taxonomy" id="3750"/>
    <lineage>
        <taxon>Eukaryota</taxon>
        <taxon>Viridiplantae</taxon>
        <taxon>Streptophyta</taxon>
        <taxon>Embryophyta</taxon>
        <taxon>Tracheophyta</taxon>
        <taxon>Spermatophyta</taxon>
        <taxon>Magnoliopsida</taxon>
        <taxon>eudicotyledons</taxon>
        <taxon>Gunneridae</taxon>
        <taxon>Pentapetalae</taxon>
        <taxon>rosids</taxon>
        <taxon>fabids</taxon>
        <taxon>Rosales</taxon>
        <taxon>Rosaceae</taxon>
        <taxon>Amygdaloideae</taxon>
        <taxon>Maleae</taxon>
        <taxon>Malus</taxon>
    </lineage>
</organism>
<name>A0A498JDR0_MALDO</name>
<dbReference type="PANTHER" id="PTHR45934:SF7">
    <property type="entry name" value="FAD_NAD(P)-BINDING OXIDOREDUCTASE FAMILY PROTEIN"/>
    <property type="match status" value="1"/>
</dbReference>
<evidence type="ECO:0000256" key="2">
    <source>
        <dbReference type="ARBA" id="ARBA00023033"/>
    </source>
</evidence>
<keyword evidence="6" id="KW-1185">Reference proteome</keyword>
<accession>A0A498JDR0</accession>
<dbReference type="EMBL" id="RDQH01000333">
    <property type="protein sequence ID" value="RXH93838.1"/>
    <property type="molecule type" value="Genomic_DNA"/>
</dbReference>
<keyword evidence="2" id="KW-0503">Monooxygenase</keyword>
<dbReference type="Proteomes" id="UP000290289">
    <property type="component" value="Chromosome 7"/>
</dbReference>
<dbReference type="AlphaFoldDB" id="A0A498JDR0"/>
<dbReference type="InterPro" id="IPR044560">
    <property type="entry name" value="MOase"/>
</dbReference>
<feature type="domain" description="FAD-binding" evidence="4">
    <location>
        <begin position="10"/>
        <end position="352"/>
    </location>
</feature>
<dbReference type="STRING" id="3750.A0A498JDR0"/>
<evidence type="ECO:0000256" key="1">
    <source>
        <dbReference type="ARBA" id="ARBA00023002"/>
    </source>
</evidence>
<evidence type="ECO:0000259" key="4">
    <source>
        <dbReference type="Pfam" id="PF01494"/>
    </source>
</evidence>
<dbReference type="InterPro" id="IPR002938">
    <property type="entry name" value="FAD-bd"/>
</dbReference>
<evidence type="ECO:0000313" key="5">
    <source>
        <dbReference type="EMBL" id="RXH93838.1"/>
    </source>
</evidence>